<evidence type="ECO:0000313" key="2">
    <source>
        <dbReference type="EMBL" id="KAA5378152.1"/>
    </source>
</evidence>
<sequence>MYHITLSKEIKQNCPEFRGAAVFAEVTNTPYCEGLWQEIATFTQELRARETTDSIKYQPVIAATREAYKRCGKDPSRYRPSAEALRRRLLRGLELYQIDTLVDLINLVSLRTGHSIGGFDADEIQGTDLELGIGRAEELFEG</sequence>
<reference evidence="2" key="1">
    <citation type="journal article" date="2019" name="Nat. Med.">
        <title>A library of human gut bacterial isolates paired with longitudinal multiomics data enables mechanistic microbiome research.</title>
        <authorList>
            <person name="Poyet M."/>
            <person name="Groussin M."/>
            <person name="Gibbons S.M."/>
            <person name="Avila-Pacheco J."/>
            <person name="Jiang X."/>
            <person name="Kearney S.M."/>
            <person name="Perrotta A.R."/>
            <person name="Berdy B."/>
            <person name="Zhao S."/>
            <person name="Lieberman T.D."/>
            <person name="Swanson P.K."/>
            <person name="Smith M."/>
            <person name="Roesemann S."/>
            <person name="Alexander J.E."/>
            <person name="Rich S.A."/>
            <person name="Livny J."/>
            <person name="Vlamakis H."/>
            <person name="Clish C."/>
            <person name="Bullock K."/>
            <person name="Deik A."/>
            <person name="Scott J."/>
            <person name="Pierce K.A."/>
            <person name="Xavier R.J."/>
            <person name="Alm E.J."/>
        </authorList>
    </citation>
    <scope>NUCLEOTIDE SEQUENCE [LARGE SCALE GENOMIC DNA]</scope>
    <source>
        <strain evidence="2">BIOML-A8</strain>
    </source>
</reference>
<proteinExistence type="predicted"/>
<dbReference type="PANTHER" id="PTHR39209">
    <property type="match status" value="1"/>
</dbReference>
<accession>A0A642PK90</accession>
<dbReference type="GO" id="GO:0004826">
    <property type="term" value="F:phenylalanine-tRNA ligase activity"/>
    <property type="evidence" value="ECO:0007669"/>
    <property type="project" value="InterPro"/>
</dbReference>
<dbReference type="RefSeq" id="WP_262714481.1">
    <property type="nucleotide sequence ID" value="NZ_VVZE01000122.1"/>
</dbReference>
<gene>
    <name evidence="2" type="ORF">F2Y44_23155</name>
</gene>
<feature type="non-terminal residue" evidence="2">
    <location>
        <position position="142"/>
    </location>
</feature>
<dbReference type="Gene3D" id="3.50.40.10">
    <property type="entry name" value="Phenylalanyl-trna Synthetase, Chain B, domain 3"/>
    <property type="match status" value="1"/>
</dbReference>
<dbReference type="SUPFAM" id="SSF56037">
    <property type="entry name" value="PheT/TilS domain"/>
    <property type="match status" value="1"/>
</dbReference>
<dbReference type="InterPro" id="IPR020825">
    <property type="entry name" value="Phe-tRNA_synthase-like_B3/B4"/>
</dbReference>
<dbReference type="AlphaFoldDB" id="A0A642PK90"/>
<feature type="domain" description="B3/B4 tRNA-binding" evidence="1">
    <location>
        <begin position="64"/>
        <end position="140"/>
    </location>
</feature>
<dbReference type="Pfam" id="PF03483">
    <property type="entry name" value="B3_4"/>
    <property type="match status" value="1"/>
</dbReference>
<organism evidence="2">
    <name type="scientific">Phocaeicola dorei</name>
    <dbReference type="NCBI Taxonomy" id="357276"/>
    <lineage>
        <taxon>Bacteria</taxon>
        <taxon>Pseudomonadati</taxon>
        <taxon>Bacteroidota</taxon>
        <taxon>Bacteroidia</taxon>
        <taxon>Bacteroidales</taxon>
        <taxon>Bacteroidaceae</taxon>
        <taxon>Phocaeicola</taxon>
    </lineage>
</organism>
<protein>
    <recommendedName>
        <fullName evidence="1">B3/B4 tRNA-binding domain-containing protein</fullName>
    </recommendedName>
</protein>
<evidence type="ECO:0000259" key="1">
    <source>
        <dbReference type="Pfam" id="PF03483"/>
    </source>
</evidence>
<comment type="caution">
    <text evidence="2">The sequence shown here is derived from an EMBL/GenBank/DDBJ whole genome shotgun (WGS) entry which is preliminary data.</text>
</comment>
<dbReference type="EMBL" id="VVZE01000122">
    <property type="protein sequence ID" value="KAA5378152.1"/>
    <property type="molecule type" value="Genomic_DNA"/>
</dbReference>
<dbReference type="GO" id="GO:0003723">
    <property type="term" value="F:RNA binding"/>
    <property type="evidence" value="ECO:0007669"/>
    <property type="project" value="InterPro"/>
</dbReference>
<dbReference type="PANTHER" id="PTHR39209:SF2">
    <property type="entry name" value="CYTOPLASMIC PROTEIN"/>
    <property type="match status" value="1"/>
</dbReference>
<name>A0A642PK90_9BACT</name>
<dbReference type="InterPro" id="IPR005146">
    <property type="entry name" value="B3/B4_tRNA-bd"/>
</dbReference>